<evidence type="ECO:0000313" key="2">
    <source>
        <dbReference type="EMBL" id="MEE6716764.1"/>
    </source>
</evidence>
<dbReference type="InterPro" id="IPR049049">
    <property type="entry name" value="Beta-AFase-like_GH127_C"/>
</dbReference>
<dbReference type="RefSeq" id="WP_331244325.1">
    <property type="nucleotide sequence ID" value="NZ_JAQSGJ010000048.1"/>
</dbReference>
<keyword evidence="3" id="KW-1185">Reference proteome</keyword>
<dbReference type="EMBL" id="JAQSGK010000048">
    <property type="protein sequence ID" value="MEE6716764.1"/>
    <property type="molecule type" value="Genomic_DNA"/>
</dbReference>
<name>A0ABU7T2B6_9LACO</name>
<accession>A0ABU7T2B6</accession>
<evidence type="ECO:0000259" key="1">
    <source>
        <dbReference type="Pfam" id="PF20737"/>
    </source>
</evidence>
<evidence type="ECO:0000313" key="3">
    <source>
        <dbReference type="Proteomes" id="UP001330016"/>
    </source>
</evidence>
<gene>
    <name evidence="2" type="ORF">PS435_12970</name>
</gene>
<dbReference type="Pfam" id="PF20737">
    <property type="entry name" value="Glyco_hydro127C"/>
    <property type="match status" value="1"/>
</dbReference>
<organism evidence="2 3">
    <name type="scientific">Schleiferilactobacillus harbinensis</name>
    <dbReference type="NCBI Taxonomy" id="304207"/>
    <lineage>
        <taxon>Bacteria</taxon>
        <taxon>Bacillati</taxon>
        <taxon>Bacillota</taxon>
        <taxon>Bacilli</taxon>
        <taxon>Lactobacillales</taxon>
        <taxon>Lactobacillaceae</taxon>
        <taxon>Schleiferilactobacillus</taxon>
    </lineage>
</organism>
<reference evidence="2 3" key="1">
    <citation type="submission" date="2023-02" db="EMBL/GenBank/DDBJ databases">
        <title>The predominant lactic acid bacteria and yeasts involved in the spontaneous fermentation of millet during the production of the traditional porridge Hausa koko in Ghana.</title>
        <authorList>
            <person name="Atter A."/>
            <person name="Diaz M."/>
        </authorList>
    </citation>
    <scope>NUCLEOTIDE SEQUENCE [LARGE SCALE GENOMIC DNA]</scope>
    <source>
        <strain evidence="2 3">FI11640</strain>
    </source>
</reference>
<dbReference type="Proteomes" id="UP001330016">
    <property type="component" value="Unassembled WGS sequence"/>
</dbReference>
<protein>
    <recommendedName>
        <fullName evidence="1">Non-reducing end beta-L-arabinofuranosidase-like GH127 C-terminal domain-containing protein</fullName>
    </recommendedName>
</protein>
<sequence>MLRPGCQPAQDVADDLYTDVPDLLTEPTQLTLIPYYAWSNRVDGQMQVWLQRGR</sequence>
<comment type="caution">
    <text evidence="2">The sequence shown here is derived from an EMBL/GenBank/DDBJ whole genome shotgun (WGS) entry which is preliminary data.</text>
</comment>
<feature type="domain" description="Non-reducing end beta-L-arabinofuranosidase-like GH127 C-terminal" evidence="1">
    <location>
        <begin position="25"/>
        <end position="51"/>
    </location>
</feature>
<proteinExistence type="predicted"/>